<dbReference type="AlphaFoldDB" id="A0A1J5QNW5"/>
<dbReference type="PANTHER" id="PTHR44196:SF1">
    <property type="entry name" value="DEHYDROGENASE_REDUCTASE SDR FAMILY MEMBER 7B"/>
    <property type="match status" value="1"/>
</dbReference>
<comment type="similarity">
    <text evidence="1">Belongs to the short-chain dehydrogenases/reductases (SDR) family.</text>
</comment>
<dbReference type="NCBIfam" id="NF005437">
    <property type="entry name" value="PRK07024.1"/>
    <property type="match status" value="1"/>
</dbReference>
<dbReference type="InterPro" id="IPR036291">
    <property type="entry name" value="NAD(P)-bd_dom_sf"/>
</dbReference>
<dbReference type="PRINTS" id="PR00081">
    <property type="entry name" value="GDHRDH"/>
</dbReference>
<dbReference type="InterPro" id="IPR002347">
    <property type="entry name" value="SDR_fam"/>
</dbReference>
<dbReference type="Pfam" id="PF00106">
    <property type="entry name" value="adh_short"/>
    <property type="match status" value="1"/>
</dbReference>
<dbReference type="PRINTS" id="PR00080">
    <property type="entry name" value="SDRFAMILY"/>
</dbReference>
<dbReference type="Gene3D" id="3.40.50.720">
    <property type="entry name" value="NAD(P)-binding Rossmann-like Domain"/>
    <property type="match status" value="1"/>
</dbReference>
<dbReference type="EC" id="1.-.-.-" evidence="3"/>
<evidence type="ECO:0000256" key="1">
    <source>
        <dbReference type="ARBA" id="ARBA00006484"/>
    </source>
</evidence>
<name>A0A1J5QNW5_9ZZZZ</name>
<dbReference type="SUPFAM" id="SSF51735">
    <property type="entry name" value="NAD(P)-binding Rossmann-fold domains"/>
    <property type="match status" value="1"/>
</dbReference>
<gene>
    <name evidence="3" type="ORF">GALL_331000</name>
</gene>
<sequence>MQAPTRHPQSHSGHAPIALVTGASSGIGAALARAYAERGWRLVLVGRRPDALQDTALACARAQGRREVEPDRIRVLAADLQQTAAWCEHAGALLHAWGCPQVVVANAGISQGVDLSHQEDLAHAREVMDINWLGALATLSPFIAPMRARGSGALVGIASVAGVRGLPGHAAYSASKAALISSLESLRVELRGSGVKVLTLSPGYIATPMTAGNPFPMPFIIEPDDFARRALRAIGAGRAYATIPWPMAVASKLLHVLPRAWYDPILAGQGRKPRKSRT</sequence>
<dbReference type="PANTHER" id="PTHR44196">
    <property type="entry name" value="DEHYDROGENASE/REDUCTASE SDR FAMILY MEMBER 7B"/>
    <property type="match status" value="1"/>
</dbReference>
<keyword evidence="2 3" id="KW-0560">Oxidoreductase</keyword>
<organism evidence="3">
    <name type="scientific">mine drainage metagenome</name>
    <dbReference type="NCBI Taxonomy" id="410659"/>
    <lineage>
        <taxon>unclassified sequences</taxon>
        <taxon>metagenomes</taxon>
        <taxon>ecological metagenomes</taxon>
    </lineage>
</organism>
<dbReference type="GO" id="GO:0016020">
    <property type="term" value="C:membrane"/>
    <property type="evidence" value="ECO:0007669"/>
    <property type="project" value="TreeGrafter"/>
</dbReference>
<comment type="caution">
    <text evidence="3">The sequence shown here is derived from an EMBL/GenBank/DDBJ whole genome shotgun (WGS) entry which is preliminary data.</text>
</comment>
<protein>
    <submittedName>
        <fullName evidence="3">Putative oxidoreductase</fullName>
        <ecNumber evidence="3">1.-.-.-</ecNumber>
    </submittedName>
</protein>
<proteinExistence type="inferred from homology"/>
<accession>A0A1J5QNW5</accession>
<dbReference type="GO" id="GO:0016491">
    <property type="term" value="F:oxidoreductase activity"/>
    <property type="evidence" value="ECO:0007669"/>
    <property type="project" value="UniProtKB-KW"/>
</dbReference>
<evidence type="ECO:0000256" key="2">
    <source>
        <dbReference type="ARBA" id="ARBA00023002"/>
    </source>
</evidence>
<reference evidence="3" key="1">
    <citation type="submission" date="2016-10" db="EMBL/GenBank/DDBJ databases">
        <title>Sequence of Gallionella enrichment culture.</title>
        <authorList>
            <person name="Poehlein A."/>
            <person name="Muehling M."/>
            <person name="Daniel R."/>
        </authorList>
    </citation>
    <scope>NUCLEOTIDE SEQUENCE</scope>
</reference>
<dbReference type="EMBL" id="MLJW01000570">
    <property type="protein sequence ID" value="OIQ85080.1"/>
    <property type="molecule type" value="Genomic_DNA"/>
</dbReference>
<evidence type="ECO:0000313" key="3">
    <source>
        <dbReference type="EMBL" id="OIQ85080.1"/>
    </source>
</evidence>